<dbReference type="Pfam" id="PF00270">
    <property type="entry name" value="DEAD"/>
    <property type="match status" value="1"/>
</dbReference>
<organism evidence="2 3">
    <name type="scientific">Clostridium putrefaciens</name>
    <dbReference type="NCBI Taxonomy" id="99675"/>
    <lineage>
        <taxon>Bacteria</taxon>
        <taxon>Bacillati</taxon>
        <taxon>Bacillota</taxon>
        <taxon>Clostridia</taxon>
        <taxon>Eubacteriales</taxon>
        <taxon>Clostridiaceae</taxon>
        <taxon>Clostridium</taxon>
    </lineage>
</organism>
<dbReference type="AlphaFoldDB" id="A0A381J5P0"/>
<gene>
    <name evidence="2" type="ORF">NCTC9836_00739</name>
</gene>
<dbReference type="EMBL" id="UFWZ01000001">
    <property type="protein sequence ID" value="SUY46399.1"/>
    <property type="molecule type" value="Genomic_DNA"/>
</dbReference>
<evidence type="ECO:0000313" key="3">
    <source>
        <dbReference type="Proteomes" id="UP000254664"/>
    </source>
</evidence>
<protein>
    <submittedName>
        <fullName evidence="2">CRISPR-associated helicase Cas3, subtype CYANO</fullName>
    </submittedName>
</protein>
<dbReference type="InterPro" id="IPR017575">
    <property type="entry name" value="CRISPR-assoc_helicase_Cas3"/>
</dbReference>
<feature type="domain" description="Helicase ATP-binding" evidence="1">
    <location>
        <begin position="27"/>
        <end position="236"/>
    </location>
</feature>
<dbReference type="OrthoDB" id="9810236at2"/>
<dbReference type="InterPro" id="IPR014001">
    <property type="entry name" value="Helicase_ATP-bd"/>
</dbReference>
<evidence type="ECO:0000259" key="1">
    <source>
        <dbReference type="PROSITE" id="PS51192"/>
    </source>
</evidence>
<dbReference type="Proteomes" id="UP000254664">
    <property type="component" value="Unassembled WGS sequence"/>
</dbReference>
<sequence length="785" mass="91832">MKHYTVKGESLKKDPFSPYLYHQKRTLFELNKNSVVFNTYPTGAGKTISSLLYLKENMNIDTLFIAPTNELLRQHAEDIKEFVKKSDLPHIVVKIDASVIQKIRGDHRKGATLYEVLSNPLQFKRELCIDELEYEGKRPIIVVVNPDIFYYCFYSLYGNNDKGNLMNIIIKKFDYIVIDEFHYYNAKQLTNFLFFMIISKEFNYFEHGRKICILTATPDELVENYLKLGGIEYKVISNENEDLESASYESLKTLSELDLYVTNASIEEVLCEKYKNNELENDCLVISQSIYRVNKLKEQLLKDGFNKENIGVITGAIKSEERKRSVKKPLILATPTVDIGYNFKKEDKKGQNIDEVITEANTCDQALQRLGRAGRILGKSIQHERSKVILCVTDGVYEAFEEEAREISRLELKSIIKKAMPERNIMKRYIKSNGILELCFPISEMYRKMANQNKFVIEELFNMVISVFAPKSKQNFKWLLSRINKYKKQCIFIDKYTSSSEKEEVVQNIDNNLFIDFYKSYSQDEDEEDEEIIDDSMLDDFSEDEIKILKLDVKEEMIHYINSEIAKTKSLLNFRGSDINAPALIFDKYYKFGQEYQIFVYDIFHLIRYYDIEWCESKKDFEKAAKVDLSDYEQEINGVENIDVFIIVNGIRENAIEITWEYGFYGTQSRFEEKYINKVEAIDNLTLVGYEYTSIGREGIALPEKITKAFKESYIPIYTIPKDPKEEYMIRKKIKNQPIFIQKLKVQFSDSESDYLVIIGTNSIIVDSEMVKIQNDIIKEESFIR</sequence>
<evidence type="ECO:0000313" key="2">
    <source>
        <dbReference type="EMBL" id="SUY46399.1"/>
    </source>
</evidence>
<dbReference type="InterPro" id="IPR011545">
    <property type="entry name" value="DEAD/DEAH_box_helicase_dom"/>
</dbReference>
<reference evidence="2 3" key="1">
    <citation type="submission" date="2018-06" db="EMBL/GenBank/DDBJ databases">
        <authorList>
            <consortium name="Pathogen Informatics"/>
            <person name="Doyle S."/>
        </authorList>
    </citation>
    <scope>NUCLEOTIDE SEQUENCE [LARGE SCALE GENOMIC DNA]</scope>
    <source>
        <strain evidence="2 3">NCTC9836</strain>
    </source>
</reference>
<dbReference type="GO" id="GO:0005524">
    <property type="term" value="F:ATP binding"/>
    <property type="evidence" value="ECO:0007669"/>
    <property type="project" value="InterPro"/>
</dbReference>
<dbReference type="SUPFAM" id="SSF52540">
    <property type="entry name" value="P-loop containing nucleoside triphosphate hydrolases"/>
    <property type="match status" value="1"/>
</dbReference>
<dbReference type="NCBIfam" id="TIGR03158">
    <property type="entry name" value="cas3_cyano"/>
    <property type="match status" value="1"/>
</dbReference>
<dbReference type="RefSeq" id="WP_115640525.1">
    <property type="nucleotide sequence ID" value="NZ_UFWZ01000001.1"/>
</dbReference>
<proteinExistence type="predicted"/>
<dbReference type="SMART" id="SM00487">
    <property type="entry name" value="DEXDc"/>
    <property type="match status" value="1"/>
</dbReference>
<dbReference type="PROSITE" id="PS51192">
    <property type="entry name" value="HELICASE_ATP_BIND_1"/>
    <property type="match status" value="1"/>
</dbReference>
<dbReference type="Gene3D" id="3.40.50.300">
    <property type="entry name" value="P-loop containing nucleotide triphosphate hydrolases"/>
    <property type="match status" value="2"/>
</dbReference>
<dbReference type="InterPro" id="IPR027417">
    <property type="entry name" value="P-loop_NTPase"/>
</dbReference>
<accession>A0A381J5P0</accession>
<keyword evidence="3" id="KW-1185">Reference proteome</keyword>
<name>A0A381J5P0_9CLOT</name>
<dbReference type="GO" id="GO:0003676">
    <property type="term" value="F:nucleic acid binding"/>
    <property type="evidence" value="ECO:0007669"/>
    <property type="project" value="InterPro"/>
</dbReference>